<evidence type="ECO:0000256" key="1">
    <source>
        <dbReference type="ARBA" id="ARBA00004651"/>
    </source>
</evidence>
<evidence type="ECO:0000313" key="8">
    <source>
        <dbReference type="EMBL" id="SQB97684.1"/>
    </source>
</evidence>
<feature type="transmembrane region" description="Helical" evidence="6">
    <location>
        <begin position="12"/>
        <end position="33"/>
    </location>
</feature>
<evidence type="ECO:0000313" key="9">
    <source>
        <dbReference type="Proteomes" id="UP000250166"/>
    </source>
</evidence>
<evidence type="ECO:0000256" key="3">
    <source>
        <dbReference type="ARBA" id="ARBA00022692"/>
    </source>
</evidence>
<dbReference type="Pfam" id="PF09335">
    <property type="entry name" value="VTT_dom"/>
    <property type="match status" value="1"/>
</dbReference>
<dbReference type="InterPro" id="IPR051311">
    <property type="entry name" value="DedA_domain"/>
</dbReference>
<keyword evidence="2" id="KW-1003">Cell membrane</keyword>
<organism evidence="8 9">
    <name type="scientific">Helicobacter fennelliae</name>
    <dbReference type="NCBI Taxonomy" id="215"/>
    <lineage>
        <taxon>Bacteria</taxon>
        <taxon>Pseudomonadati</taxon>
        <taxon>Campylobacterota</taxon>
        <taxon>Epsilonproteobacteria</taxon>
        <taxon>Campylobacterales</taxon>
        <taxon>Helicobacteraceae</taxon>
        <taxon>Helicobacter</taxon>
    </lineage>
</organism>
<feature type="transmembrane region" description="Helical" evidence="6">
    <location>
        <begin position="191"/>
        <end position="213"/>
    </location>
</feature>
<evidence type="ECO:0000256" key="4">
    <source>
        <dbReference type="ARBA" id="ARBA00022989"/>
    </source>
</evidence>
<dbReference type="PANTHER" id="PTHR42709">
    <property type="entry name" value="ALKALINE PHOSPHATASE LIKE PROTEIN"/>
    <property type="match status" value="1"/>
</dbReference>
<keyword evidence="5 6" id="KW-0472">Membrane</keyword>
<reference evidence="8 9" key="1">
    <citation type="submission" date="2018-06" db="EMBL/GenBank/DDBJ databases">
        <authorList>
            <consortium name="Pathogen Informatics"/>
            <person name="Doyle S."/>
        </authorList>
    </citation>
    <scope>NUCLEOTIDE SEQUENCE [LARGE SCALE GENOMIC DNA]</scope>
    <source>
        <strain evidence="8 9">NCTC13102</strain>
    </source>
</reference>
<keyword evidence="3 6" id="KW-0812">Transmembrane</keyword>
<dbReference type="EMBL" id="UAWL01000006">
    <property type="protein sequence ID" value="SQB97684.1"/>
    <property type="molecule type" value="Genomic_DNA"/>
</dbReference>
<evidence type="ECO:0000256" key="2">
    <source>
        <dbReference type="ARBA" id="ARBA00022475"/>
    </source>
</evidence>
<dbReference type="PANTHER" id="PTHR42709:SF6">
    <property type="entry name" value="UNDECAPRENYL PHOSPHATE TRANSPORTER A"/>
    <property type="match status" value="1"/>
</dbReference>
<dbReference type="Proteomes" id="UP000250166">
    <property type="component" value="Unassembled WGS sequence"/>
</dbReference>
<feature type="domain" description="VTT" evidence="7">
    <location>
        <begin position="33"/>
        <end position="159"/>
    </location>
</feature>
<sequence>MNQIIHFIVDTIGSFGYPGIFIMMFLESSFFPFPSEVVMIPAGYLTYKNEMNMSLALLSGALGSLAGAIFNYILAIYFGRAFLLKFGKYFFFTEKTMTKMENFFTKHGEISTFLGRLIPGIRQYISLPAGLARMNLVRFSIYTTIGALIWITILAWFGYYVGVWFGDDLSISNLLEMLSSKADSSVLKDKLHYIVLGTLGFVVVIAIIYALIYKAKHKKRNNKA</sequence>
<protein>
    <submittedName>
        <fullName evidence="8">DedA family protein</fullName>
    </submittedName>
</protein>
<proteinExistence type="predicted"/>
<keyword evidence="4 6" id="KW-1133">Transmembrane helix</keyword>
<comment type="subcellular location">
    <subcellularLocation>
        <location evidence="1">Cell membrane</location>
        <topology evidence="1">Multi-pass membrane protein</topology>
    </subcellularLocation>
</comment>
<evidence type="ECO:0000259" key="7">
    <source>
        <dbReference type="Pfam" id="PF09335"/>
    </source>
</evidence>
<dbReference type="AlphaFoldDB" id="A0A2X3BD42"/>
<evidence type="ECO:0000256" key="6">
    <source>
        <dbReference type="SAM" id="Phobius"/>
    </source>
</evidence>
<evidence type="ECO:0000256" key="5">
    <source>
        <dbReference type="ARBA" id="ARBA00023136"/>
    </source>
</evidence>
<accession>A0A2X3BD42</accession>
<name>A0A2X3BD42_9HELI</name>
<dbReference type="InterPro" id="IPR032816">
    <property type="entry name" value="VTT_dom"/>
</dbReference>
<gene>
    <name evidence="8" type="primary">dedA</name>
    <name evidence="8" type="ORF">NCTC13102_00317</name>
</gene>
<feature type="transmembrane region" description="Helical" evidence="6">
    <location>
        <begin position="139"/>
        <end position="159"/>
    </location>
</feature>
<dbReference type="GO" id="GO:0005886">
    <property type="term" value="C:plasma membrane"/>
    <property type="evidence" value="ECO:0007669"/>
    <property type="project" value="UniProtKB-SubCell"/>
</dbReference>
<feature type="transmembrane region" description="Helical" evidence="6">
    <location>
        <begin position="53"/>
        <end position="78"/>
    </location>
</feature>
<dbReference type="RefSeq" id="WP_112058280.1">
    <property type="nucleotide sequence ID" value="NZ_UAWL01000006.1"/>
</dbReference>